<evidence type="ECO:0000313" key="13">
    <source>
        <dbReference type="Proteomes" id="UP000640333"/>
    </source>
</evidence>
<sequence length="737" mass="80527">MEGVTVVGQTPIHGTGIEKSKLAASVQSANSDAIQQSQSRSLSDYMRLNFSGISINEAQNNPYQPDVQYRGFTASPLLGLPQGMSVYVNGIRFNEPFGDTVNWDLLPQGAIDSVNLFAGSNPVFGQNTLGGALSLRLKNGFDHQGNEVEALVSEHGRRNVQFSSAGNDGRFGYFVIGNYDEEDGWRDFSPSDVRQLLSTLSWRGDDSSLDLTLAANDNKLLGNGASPIDLLDQFGREQVFTHPDQTETKLKLLALSGDRWLDDNTQLAGNLYYRKNEVATFNGDDTDFEACEDAANAGFLCEEDGAEEEIVEDLNGNNVTATINGEEPEATNNRSNTDTDAFGGALQLALENELAGLDNQLIVGFSYDTAQSDFAADTELAELTNTRGTEGLGVYVDEARVRLHSEVEHYGLFLTDTVDLTDRLSATLSGRYNYSRIVMEDNYGTELNGVHSFSRFNPAAGLAYTLDDGMSVYGSYSESSRAPTPVELSCADPDDPCKLPNAFISDPPLYQVVAKSYEMGIRGESSDLNWNLGLFHTTNHDDILFINGGSLTSEGYFDNVGRTRRQGIEAAFAKSMGDWQFSGSYTYLDATFQTGFIANSPNNPQANANGQIAVEKGDRIPTLPRHNIKLAADWNATQALALGMDVQFNSSQYYRGDEANLNEQVDGYTLANLRATYKANPSVELFARIENVFDSEYETFGVYGESDEVLGDQGIDDDRFVAPGKPRTATVGIRARF</sequence>
<dbReference type="EMBL" id="JADEYS010000025">
    <property type="protein sequence ID" value="MBE9399339.1"/>
    <property type="molecule type" value="Genomic_DNA"/>
</dbReference>
<dbReference type="GO" id="GO:0044718">
    <property type="term" value="P:siderophore transmembrane transport"/>
    <property type="evidence" value="ECO:0007669"/>
    <property type="project" value="TreeGrafter"/>
</dbReference>
<keyword evidence="4 8" id="KW-0812">Transmembrane</keyword>
<evidence type="ECO:0000256" key="9">
    <source>
        <dbReference type="RuleBase" id="RU003357"/>
    </source>
</evidence>
<keyword evidence="7 8" id="KW-0998">Cell outer membrane</keyword>
<protein>
    <submittedName>
        <fullName evidence="12">TonB-dependent receptor</fullName>
    </submittedName>
</protein>
<comment type="subcellular location">
    <subcellularLocation>
        <location evidence="1 8">Cell outer membrane</location>
        <topology evidence="1 8">Multi-pass membrane protein</topology>
    </subcellularLocation>
</comment>
<dbReference type="Gene3D" id="2.170.130.10">
    <property type="entry name" value="TonB-dependent receptor, plug domain"/>
    <property type="match status" value="1"/>
</dbReference>
<evidence type="ECO:0000256" key="7">
    <source>
        <dbReference type="ARBA" id="ARBA00023237"/>
    </source>
</evidence>
<dbReference type="Pfam" id="PF00593">
    <property type="entry name" value="TonB_dep_Rec_b-barrel"/>
    <property type="match status" value="1"/>
</dbReference>
<comment type="similarity">
    <text evidence="8 9">Belongs to the TonB-dependent receptor family.</text>
</comment>
<dbReference type="InterPro" id="IPR000531">
    <property type="entry name" value="Beta-barrel_TonB"/>
</dbReference>
<evidence type="ECO:0000256" key="4">
    <source>
        <dbReference type="ARBA" id="ARBA00022692"/>
    </source>
</evidence>
<evidence type="ECO:0000256" key="1">
    <source>
        <dbReference type="ARBA" id="ARBA00004571"/>
    </source>
</evidence>
<gene>
    <name evidence="12" type="ORF">IOQ59_18920</name>
</gene>
<dbReference type="PANTHER" id="PTHR30069:SF39">
    <property type="entry name" value="BLL6183 PROTEIN"/>
    <property type="match status" value="1"/>
</dbReference>
<keyword evidence="13" id="KW-1185">Reference proteome</keyword>
<dbReference type="GO" id="GO:0009279">
    <property type="term" value="C:cell outer membrane"/>
    <property type="evidence" value="ECO:0007669"/>
    <property type="project" value="UniProtKB-SubCell"/>
</dbReference>
<evidence type="ECO:0000256" key="8">
    <source>
        <dbReference type="PROSITE-ProRule" id="PRU01360"/>
    </source>
</evidence>
<comment type="caution">
    <text evidence="12">The sequence shown here is derived from an EMBL/GenBank/DDBJ whole genome shotgun (WGS) entry which is preliminary data.</text>
</comment>
<dbReference type="AlphaFoldDB" id="A0A8J7FGK5"/>
<dbReference type="Pfam" id="PF07715">
    <property type="entry name" value="Plug"/>
    <property type="match status" value="1"/>
</dbReference>
<proteinExistence type="inferred from homology"/>
<accession>A0A8J7FGK5</accession>
<feature type="domain" description="TonB-dependent receptor plug" evidence="11">
    <location>
        <begin position="19"/>
        <end position="132"/>
    </location>
</feature>
<dbReference type="InterPro" id="IPR037066">
    <property type="entry name" value="Plug_dom_sf"/>
</dbReference>
<keyword evidence="2 8" id="KW-0813">Transport</keyword>
<evidence type="ECO:0000256" key="3">
    <source>
        <dbReference type="ARBA" id="ARBA00022452"/>
    </source>
</evidence>
<dbReference type="InterPro" id="IPR039426">
    <property type="entry name" value="TonB-dep_rcpt-like"/>
</dbReference>
<dbReference type="Proteomes" id="UP000640333">
    <property type="component" value="Unassembled WGS sequence"/>
</dbReference>
<keyword evidence="6 8" id="KW-0472">Membrane</keyword>
<dbReference type="InterPro" id="IPR036942">
    <property type="entry name" value="Beta-barrel_TonB_sf"/>
</dbReference>
<evidence type="ECO:0000256" key="2">
    <source>
        <dbReference type="ARBA" id="ARBA00022448"/>
    </source>
</evidence>
<evidence type="ECO:0000313" key="12">
    <source>
        <dbReference type="EMBL" id="MBE9399339.1"/>
    </source>
</evidence>
<dbReference type="PANTHER" id="PTHR30069">
    <property type="entry name" value="TONB-DEPENDENT OUTER MEMBRANE RECEPTOR"/>
    <property type="match status" value="1"/>
</dbReference>
<dbReference type="Gene3D" id="2.40.170.20">
    <property type="entry name" value="TonB-dependent receptor, beta-barrel domain"/>
    <property type="match status" value="1"/>
</dbReference>
<dbReference type="GO" id="GO:0015344">
    <property type="term" value="F:siderophore uptake transmembrane transporter activity"/>
    <property type="evidence" value="ECO:0007669"/>
    <property type="project" value="TreeGrafter"/>
</dbReference>
<evidence type="ECO:0000259" key="11">
    <source>
        <dbReference type="Pfam" id="PF07715"/>
    </source>
</evidence>
<dbReference type="InterPro" id="IPR012910">
    <property type="entry name" value="Plug_dom"/>
</dbReference>
<keyword evidence="12" id="KW-0675">Receptor</keyword>
<feature type="domain" description="TonB-dependent receptor-like beta-barrel" evidence="10">
    <location>
        <begin position="191"/>
        <end position="692"/>
    </location>
</feature>
<reference evidence="12" key="1">
    <citation type="submission" date="2020-10" db="EMBL/GenBank/DDBJ databases">
        <title>Bacterium isolated from coastal waters sediment.</title>
        <authorList>
            <person name="Chen R.-J."/>
            <person name="Lu D.-C."/>
            <person name="Zhu K.-L."/>
            <person name="Du Z.-J."/>
        </authorList>
    </citation>
    <scope>NUCLEOTIDE SEQUENCE</scope>
    <source>
        <strain evidence="12">N1Y112</strain>
    </source>
</reference>
<keyword evidence="3 8" id="KW-1134">Transmembrane beta strand</keyword>
<dbReference type="SUPFAM" id="SSF56935">
    <property type="entry name" value="Porins"/>
    <property type="match status" value="1"/>
</dbReference>
<keyword evidence="5 9" id="KW-0798">TonB box</keyword>
<organism evidence="12 13">
    <name type="scientific">Pontibacterium sinense</name>
    <dbReference type="NCBI Taxonomy" id="2781979"/>
    <lineage>
        <taxon>Bacteria</taxon>
        <taxon>Pseudomonadati</taxon>
        <taxon>Pseudomonadota</taxon>
        <taxon>Gammaproteobacteria</taxon>
        <taxon>Oceanospirillales</taxon>
        <taxon>Oceanospirillaceae</taxon>
        <taxon>Pontibacterium</taxon>
    </lineage>
</organism>
<evidence type="ECO:0000256" key="6">
    <source>
        <dbReference type="ARBA" id="ARBA00023136"/>
    </source>
</evidence>
<evidence type="ECO:0000259" key="10">
    <source>
        <dbReference type="Pfam" id="PF00593"/>
    </source>
</evidence>
<dbReference type="PROSITE" id="PS52016">
    <property type="entry name" value="TONB_DEPENDENT_REC_3"/>
    <property type="match status" value="1"/>
</dbReference>
<name>A0A8J7FGK5_9GAMM</name>
<evidence type="ECO:0000256" key="5">
    <source>
        <dbReference type="ARBA" id="ARBA00023077"/>
    </source>
</evidence>